<dbReference type="InterPro" id="IPR020449">
    <property type="entry name" value="Tscrpt_reg_AraC-type_HTH"/>
</dbReference>
<keyword evidence="1" id="KW-0805">Transcription regulation</keyword>
<keyword evidence="7" id="KW-1185">Reference proteome</keyword>
<evidence type="ECO:0000256" key="3">
    <source>
        <dbReference type="ARBA" id="ARBA00023159"/>
    </source>
</evidence>
<evidence type="ECO:0000256" key="4">
    <source>
        <dbReference type="ARBA" id="ARBA00023163"/>
    </source>
</evidence>
<dbReference type="RefSeq" id="WP_046140452.1">
    <property type="nucleotide sequence ID" value="NZ_LANJ01000045.1"/>
</dbReference>
<dbReference type="InterPro" id="IPR018062">
    <property type="entry name" value="HTH_AraC-typ_CS"/>
</dbReference>
<dbReference type="InterPro" id="IPR037923">
    <property type="entry name" value="HTH-like"/>
</dbReference>
<keyword evidence="2" id="KW-0238">DNA-binding</keyword>
<dbReference type="PRINTS" id="PR00032">
    <property type="entry name" value="HTHARAC"/>
</dbReference>
<dbReference type="PROSITE" id="PS01124">
    <property type="entry name" value="HTH_ARAC_FAMILY_2"/>
    <property type="match status" value="1"/>
</dbReference>
<dbReference type="EMBL" id="LANJ01000045">
    <property type="protein sequence ID" value="KKC35651.1"/>
    <property type="molecule type" value="Genomic_DNA"/>
</dbReference>
<dbReference type="GO" id="GO:0043565">
    <property type="term" value="F:sequence-specific DNA binding"/>
    <property type="evidence" value="ECO:0007669"/>
    <property type="project" value="InterPro"/>
</dbReference>
<dbReference type="InterPro" id="IPR009057">
    <property type="entry name" value="Homeodomain-like_sf"/>
</dbReference>
<evidence type="ECO:0000313" key="6">
    <source>
        <dbReference type="EMBL" id="KKC35651.1"/>
    </source>
</evidence>
<dbReference type="SUPFAM" id="SSF46689">
    <property type="entry name" value="Homeodomain-like"/>
    <property type="match status" value="1"/>
</dbReference>
<dbReference type="Gene3D" id="1.10.10.60">
    <property type="entry name" value="Homeodomain-like"/>
    <property type="match status" value="1"/>
</dbReference>
<dbReference type="InterPro" id="IPR018060">
    <property type="entry name" value="HTH_AraC"/>
</dbReference>
<dbReference type="Pfam" id="PF02311">
    <property type="entry name" value="AraC_binding"/>
    <property type="match status" value="1"/>
</dbReference>
<evidence type="ECO:0000259" key="5">
    <source>
        <dbReference type="PROSITE" id="PS01124"/>
    </source>
</evidence>
<protein>
    <submittedName>
        <fullName evidence="6">AraC family transcriptional regulator</fullName>
    </submittedName>
</protein>
<evidence type="ECO:0000313" key="7">
    <source>
        <dbReference type="Proteomes" id="UP000033411"/>
    </source>
</evidence>
<gene>
    <name evidence="6" type="ORF">WH87_16585</name>
</gene>
<proteinExistence type="predicted"/>
<dbReference type="SMART" id="SM00342">
    <property type="entry name" value="HTH_ARAC"/>
    <property type="match status" value="1"/>
</dbReference>
<dbReference type="OrthoDB" id="9809338at2"/>
<dbReference type="STRING" id="1293439.WH87_16585"/>
<sequence>MSRVIEPGADDGLGRLCSAGDDVVFAAPSYPGIERIEARFAGDAYSRHRHDAYAIGVTMQGVQSFWYRGERRASLPGQIIILHPDEEHDGGAGNELGLLYRMLYIEPILLQESLGLAGGLPFVANPVVDDPALRRALMAVLDDLEADIEPLGADQFSAELADGLLRQAGGPARRAMLLDVPALKRARDYLDEAEGELVRSEALEAVSGLDRFTLARQFRSYCGTSPHRYLIMRRMDRGRRLLVSGAAIADVAAATGFADQSHFHRHFRKAFGVTPGRWQKLAARRE</sequence>
<dbReference type="PATRIC" id="fig|1293439.3.peg.3385"/>
<dbReference type="SUPFAM" id="SSF51215">
    <property type="entry name" value="Regulatory protein AraC"/>
    <property type="match status" value="1"/>
</dbReference>
<accession>A0A0F5Q4V8</accession>
<keyword evidence="3" id="KW-0010">Activator</keyword>
<dbReference type="Pfam" id="PF12833">
    <property type="entry name" value="HTH_18"/>
    <property type="match status" value="1"/>
</dbReference>
<organism evidence="6 7">
    <name type="scientific">Devosia epidermidihirudinis</name>
    <dbReference type="NCBI Taxonomy" id="1293439"/>
    <lineage>
        <taxon>Bacteria</taxon>
        <taxon>Pseudomonadati</taxon>
        <taxon>Pseudomonadota</taxon>
        <taxon>Alphaproteobacteria</taxon>
        <taxon>Hyphomicrobiales</taxon>
        <taxon>Devosiaceae</taxon>
        <taxon>Devosia</taxon>
    </lineage>
</organism>
<dbReference type="GO" id="GO:0003700">
    <property type="term" value="F:DNA-binding transcription factor activity"/>
    <property type="evidence" value="ECO:0007669"/>
    <property type="project" value="InterPro"/>
</dbReference>
<dbReference type="PANTHER" id="PTHR46796">
    <property type="entry name" value="HTH-TYPE TRANSCRIPTIONAL ACTIVATOR RHAS-RELATED"/>
    <property type="match status" value="1"/>
</dbReference>
<dbReference type="InterPro" id="IPR050204">
    <property type="entry name" value="AraC_XylS_family_regulators"/>
</dbReference>
<feature type="domain" description="HTH araC/xylS-type" evidence="5">
    <location>
        <begin position="184"/>
        <end position="281"/>
    </location>
</feature>
<comment type="caution">
    <text evidence="6">The sequence shown here is derived from an EMBL/GenBank/DDBJ whole genome shotgun (WGS) entry which is preliminary data.</text>
</comment>
<dbReference type="Proteomes" id="UP000033411">
    <property type="component" value="Unassembled WGS sequence"/>
</dbReference>
<dbReference type="AlphaFoldDB" id="A0A0F5Q4V8"/>
<dbReference type="InterPro" id="IPR003313">
    <property type="entry name" value="AraC-bd"/>
</dbReference>
<reference evidence="6 7" key="1">
    <citation type="submission" date="2015-03" db="EMBL/GenBank/DDBJ databases">
        <authorList>
            <person name="Lepp D."/>
            <person name="Hassan Y.I."/>
            <person name="Li X.-Z."/>
            <person name="Zhou T."/>
        </authorList>
    </citation>
    <scope>NUCLEOTIDE SEQUENCE [LARGE SCALE GENOMIC DNA]</scope>
    <source>
        <strain evidence="6 7">E84</strain>
    </source>
</reference>
<keyword evidence="4" id="KW-0804">Transcription</keyword>
<evidence type="ECO:0000256" key="2">
    <source>
        <dbReference type="ARBA" id="ARBA00023125"/>
    </source>
</evidence>
<dbReference type="PROSITE" id="PS00041">
    <property type="entry name" value="HTH_ARAC_FAMILY_1"/>
    <property type="match status" value="1"/>
</dbReference>
<dbReference type="PANTHER" id="PTHR46796:SF2">
    <property type="entry name" value="TRANSCRIPTIONAL REGULATORY PROTEIN"/>
    <property type="match status" value="1"/>
</dbReference>
<name>A0A0F5Q4V8_9HYPH</name>
<evidence type="ECO:0000256" key="1">
    <source>
        <dbReference type="ARBA" id="ARBA00023015"/>
    </source>
</evidence>